<sequence length="62" mass="6849">MITYFKYVPHGFAHVWEAAGWIKTPALNGTHHDHYSALMQAGPNCKLDQDGEPICPPLETAA</sequence>
<dbReference type="AlphaFoldDB" id="A0A1C3XKC8"/>
<dbReference type="EMBL" id="FMAE01000039">
    <property type="protein sequence ID" value="SCB52752.1"/>
    <property type="molecule type" value="Genomic_DNA"/>
</dbReference>
<dbReference type="Proteomes" id="UP000183174">
    <property type="component" value="Unassembled WGS sequence"/>
</dbReference>
<dbReference type="RefSeq" id="WP_074448565.1">
    <property type="nucleotide sequence ID" value="NZ_FMAE01000039.1"/>
</dbReference>
<evidence type="ECO:0000313" key="2">
    <source>
        <dbReference type="Proteomes" id="UP000183174"/>
    </source>
</evidence>
<reference evidence="1 2" key="1">
    <citation type="submission" date="2016-08" db="EMBL/GenBank/DDBJ databases">
        <authorList>
            <person name="Seilhamer J.J."/>
        </authorList>
    </citation>
    <scope>NUCLEOTIDE SEQUENCE [LARGE SCALE GENOMIC DNA]</scope>
    <source>
        <strain evidence="1 2">CCBAU 10071</strain>
    </source>
</reference>
<evidence type="ECO:0000313" key="1">
    <source>
        <dbReference type="EMBL" id="SCB52752.1"/>
    </source>
</evidence>
<organism evidence="1 2">
    <name type="scientific">Bradyrhizobium yuanmingense</name>
    <dbReference type="NCBI Taxonomy" id="108015"/>
    <lineage>
        <taxon>Bacteria</taxon>
        <taxon>Pseudomonadati</taxon>
        <taxon>Pseudomonadota</taxon>
        <taxon>Alphaproteobacteria</taxon>
        <taxon>Hyphomicrobiales</taxon>
        <taxon>Nitrobacteraceae</taxon>
        <taxon>Bradyrhizobium</taxon>
    </lineage>
</organism>
<accession>A0A1C3XKC8</accession>
<name>A0A1C3XKC8_9BRAD</name>
<proteinExistence type="predicted"/>
<gene>
    <name evidence="1" type="ORF">GA0061099_103918</name>
</gene>
<protein>
    <submittedName>
        <fullName evidence="1">Uncharacterized protein</fullName>
    </submittedName>
</protein>